<evidence type="ECO:0000256" key="2">
    <source>
        <dbReference type="ARBA" id="ARBA00023157"/>
    </source>
</evidence>
<evidence type="ECO:0000313" key="5">
    <source>
        <dbReference type="Proteomes" id="UP001163046"/>
    </source>
</evidence>
<evidence type="ECO:0000256" key="1">
    <source>
        <dbReference type="ARBA" id="ARBA00022729"/>
    </source>
</evidence>
<protein>
    <recommendedName>
        <fullName evidence="3">UPAR/Ly6 domain-containing protein</fullName>
    </recommendedName>
</protein>
<name>A0A9X0A5A5_9CNID</name>
<dbReference type="PROSITE" id="PS00983">
    <property type="entry name" value="LY6_UPAR"/>
    <property type="match status" value="1"/>
</dbReference>
<organism evidence="4 5">
    <name type="scientific">Desmophyllum pertusum</name>
    <dbReference type="NCBI Taxonomy" id="174260"/>
    <lineage>
        <taxon>Eukaryota</taxon>
        <taxon>Metazoa</taxon>
        <taxon>Cnidaria</taxon>
        <taxon>Anthozoa</taxon>
        <taxon>Hexacorallia</taxon>
        <taxon>Scleractinia</taxon>
        <taxon>Caryophylliina</taxon>
        <taxon>Caryophylliidae</taxon>
        <taxon>Desmophyllum</taxon>
    </lineage>
</organism>
<evidence type="ECO:0000259" key="3">
    <source>
        <dbReference type="Pfam" id="PF00021"/>
    </source>
</evidence>
<dbReference type="SUPFAM" id="SSF57302">
    <property type="entry name" value="Snake toxin-like"/>
    <property type="match status" value="1"/>
</dbReference>
<dbReference type="InterPro" id="IPR018363">
    <property type="entry name" value="CD59_antigen_CS"/>
</dbReference>
<gene>
    <name evidence="4" type="ORF">OS493_003303</name>
</gene>
<feature type="domain" description="UPAR/Ly6" evidence="3">
    <location>
        <begin position="122"/>
        <end position="194"/>
    </location>
</feature>
<dbReference type="PANTHER" id="PTHR10036">
    <property type="entry name" value="CD59 GLYCOPROTEIN"/>
    <property type="match status" value="1"/>
</dbReference>
<dbReference type="EMBL" id="MU825397">
    <property type="protein sequence ID" value="KAJ7393647.1"/>
    <property type="molecule type" value="Genomic_DNA"/>
</dbReference>
<dbReference type="AlphaFoldDB" id="A0A9X0A5A5"/>
<keyword evidence="1" id="KW-0732">Signal</keyword>
<reference evidence="4" key="1">
    <citation type="submission" date="2023-01" db="EMBL/GenBank/DDBJ databases">
        <title>Genome assembly of the deep-sea coral Lophelia pertusa.</title>
        <authorList>
            <person name="Herrera S."/>
            <person name="Cordes E."/>
        </authorList>
    </citation>
    <scope>NUCLEOTIDE SEQUENCE</scope>
    <source>
        <strain evidence="4">USNM1676648</strain>
        <tissue evidence="4">Polyp</tissue>
    </source>
</reference>
<sequence>MNGSIRWSEIRSVVGRVQAASRCYQCASGQGWTDCAAKQAFTSCPDDSDNCGQYIVTITNPNTLQYSTSYGKGCFSSISCQNPQTSQECNAFRAKHANFLVNCQGSCCATNDCNGPVLPAGNLKCYACMSTKSWDDCASVQKEVTCALGNDRCGSASKEEKSSSSSVAAYAKGCLAQSHCSGLTHCCSGNLCNSGNPGSTSATGPVVSVTMFLACAIVAFVR</sequence>
<comment type="caution">
    <text evidence="4">The sequence shown here is derived from an EMBL/GenBank/DDBJ whole genome shotgun (WGS) entry which is preliminary data.</text>
</comment>
<evidence type="ECO:0000313" key="4">
    <source>
        <dbReference type="EMBL" id="KAJ7393647.1"/>
    </source>
</evidence>
<keyword evidence="2" id="KW-1015">Disulfide bond</keyword>
<dbReference type="Pfam" id="PF00021">
    <property type="entry name" value="UPAR_LY6"/>
    <property type="match status" value="2"/>
</dbReference>
<keyword evidence="5" id="KW-1185">Reference proteome</keyword>
<dbReference type="Gene3D" id="2.10.60.10">
    <property type="entry name" value="CD59"/>
    <property type="match status" value="1"/>
</dbReference>
<dbReference type="PANTHER" id="PTHR10036:SF3">
    <property type="entry name" value="PROTEIN SLEEPLESS-RELATED"/>
    <property type="match status" value="1"/>
</dbReference>
<feature type="domain" description="UPAR/Ly6" evidence="3">
    <location>
        <begin position="21"/>
        <end position="115"/>
    </location>
</feature>
<dbReference type="InterPro" id="IPR016054">
    <property type="entry name" value="LY6_UPA_recep-like"/>
</dbReference>
<dbReference type="Proteomes" id="UP001163046">
    <property type="component" value="Unassembled WGS sequence"/>
</dbReference>
<accession>A0A9X0A5A5</accession>
<dbReference type="InterPro" id="IPR045860">
    <property type="entry name" value="Snake_toxin-like_sf"/>
</dbReference>
<proteinExistence type="predicted"/>